<dbReference type="EMBL" id="KZ155780">
    <property type="protein sequence ID" value="OUS47159.1"/>
    <property type="molecule type" value="Genomic_DNA"/>
</dbReference>
<dbReference type="eggNOG" id="KOG0725">
    <property type="taxonomic scope" value="Eukaryota"/>
</dbReference>
<dbReference type="InterPro" id="IPR052178">
    <property type="entry name" value="Sec_Metab_Biosynth_SDR"/>
</dbReference>
<sequence>MRVDNYAFDASGKVVVVTGGNRGIGAGIVDAFVAKHRARRVYVVSRSTEVGDISTRYGAAPGSVIGIACDLSEQRGVDVVKSAIDARGDGVHVLVCNSGASWGAELETHDEAAWMKTHKLNVVGTFLLVRALLPNLERASSRTDPARVIVIGSIAGVAPQRYPTFSYDASKAALHHLARKLADELAARRKLAITVNVVAPGYVPTKMSKGLEKWDGESGDDIVARGVPLARAGSPDDVAGAVAFLASSASSWITGVVLPVDGGFLAKL</sequence>
<organism evidence="4">
    <name type="scientific">Ostreococcus tauri</name>
    <name type="common">Marine green alga</name>
    <dbReference type="NCBI Taxonomy" id="70448"/>
    <lineage>
        <taxon>Eukaryota</taxon>
        <taxon>Viridiplantae</taxon>
        <taxon>Chlorophyta</taxon>
        <taxon>Mamiellophyceae</taxon>
        <taxon>Mamiellales</taxon>
        <taxon>Bathycoccaceae</taxon>
        <taxon>Ostreococcus</taxon>
    </lineage>
</organism>
<evidence type="ECO:0000256" key="3">
    <source>
        <dbReference type="ARBA" id="ARBA00023002"/>
    </source>
</evidence>
<evidence type="ECO:0000256" key="1">
    <source>
        <dbReference type="ARBA" id="ARBA00006484"/>
    </source>
</evidence>
<dbReference type="AlphaFoldDB" id="A0A1Y5IC46"/>
<evidence type="ECO:0000313" key="4">
    <source>
        <dbReference type="EMBL" id="OUS47159.1"/>
    </source>
</evidence>
<dbReference type="Gene3D" id="3.40.50.720">
    <property type="entry name" value="NAD(P)-binding Rossmann-like Domain"/>
    <property type="match status" value="1"/>
</dbReference>
<dbReference type="Proteomes" id="UP000195557">
    <property type="component" value="Unassembled WGS sequence"/>
</dbReference>
<proteinExistence type="inferred from homology"/>
<dbReference type="PRINTS" id="PR00081">
    <property type="entry name" value="GDHRDH"/>
</dbReference>
<dbReference type="InterPro" id="IPR002347">
    <property type="entry name" value="SDR_fam"/>
</dbReference>
<dbReference type="GO" id="GO:0016491">
    <property type="term" value="F:oxidoreductase activity"/>
    <property type="evidence" value="ECO:0007669"/>
    <property type="project" value="UniProtKB-KW"/>
</dbReference>
<reference evidence="4" key="1">
    <citation type="submission" date="2017-04" db="EMBL/GenBank/DDBJ databases">
        <title>Population genomics of picophytoplankton unveils novel chromosome hypervariability.</title>
        <authorList>
            <consortium name="DOE Joint Genome Institute"/>
            <person name="Blanc-Mathieu R."/>
            <person name="Krasovec M."/>
            <person name="Hebrard M."/>
            <person name="Yau S."/>
            <person name="Desgranges E."/>
            <person name="Martin J."/>
            <person name="Schackwitz W."/>
            <person name="Kuo A."/>
            <person name="Salin G."/>
            <person name="Donnadieu C."/>
            <person name="Desdevises Y."/>
            <person name="Sanchez-Ferandin S."/>
            <person name="Moreau H."/>
            <person name="Rivals E."/>
            <person name="Grigoriev I.V."/>
            <person name="Grimsley N."/>
            <person name="Eyre-Walker A."/>
            <person name="Piganeau G."/>
        </authorList>
    </citation>
    <scope>NUCLEOTIDE SEQUENCE [LARGE SCALE GENOMIC DNA]</scope>
    <source>
        <strain evidence="4">RCC 1115</strain>
    </source>
</reference>
<protein>
    <submittedName>
        <fullName evidence="4">Short chain dehydrogenase/reductase family</fullName>
    </submittedName>
</protein>
<dbReference type="PANTHER" id="PTHR43618:SF8">
    <property type="entry name" value="7ALPHA-HYDROXYSTEROID DEHYDROGENASE"/>
    <property type="match status" value="1"/>
</dbReference>
<gene>
    <name evidence="4" type="ORF">BE221DRAFT_191712</name>
</gene>
<keyword evidence="2" id="KW-0521">NADP</keyword>
<evidence type="ECO:0000256" key="2">
    <source>
        <dbReference type="ARBA" id="ARBA00022857"/>
    </source>
</evidence>
<name>A0A1Y5IC46_OSTTA</name>
<dbReference type="PANTHER" id="PTHR43618">
    <property type="entry name" value="7-ALPHA-HYDROXYSTEROID DEHYDROGENASE"/>
    <property type="match status" value="1"/>
</dbReference>
<comment type="similarity">
    <text evidence="1">Belongs to the short-chain dehydrogenases/reductases (SDR) family.</text>
</comment>
<accession>A0A1Y5IC46</accession>
<dbReference type="Pfam" id="PF13561">
    <property type="entry name" value="adh_short_C2"/>
    <property type="match status" value="1"/>
</dbReference>
<dbReference type="FunFam" id="3.40.50.720:FF:000084">
    <property type="entry name" value="Short-chain dehydrogenase reductase"/>
    <property type="match status" value="1"/>
</dbReference>
<dbReference type="InterPro" id="IPR036291">
    <property type="entry name" value="NAD(P)-bd_dom_sf"/>
</dbReference>
<keyword evidence="3" id="KW-0560">Oxidoreductase</keyword>
<dbReference type="SUPFAM" id="SSF51735">
    <property type="entry name" value="NAD(P)-binding Rossmann-fold domains"/>
    <property type="match status" value="1"/>
</dbReference>